<protein>
    <submittedName>
        <fullName evidence="1">Murein hydrolase activator EnvC family protein</fullName>
    </submittedName>
</protein>
<organism evidence="1 2">
    <name type="scientific">Paenibacillus mesotrionivorans</name>
    <dbReference type="NCBI Taxonomy" id="3160968"/>
    <lineage>
        <taxon>Bacteria</taxon>
        <taxon>Bacillati</taxon>
        <taxon>Bacillota</taxon>
        <taxon>Bacilli</taxon>
        <taxon>Bacillales</taxon>
        <taxon>Paenibacillaceae</taxon>
        <taxon>Paenibacillus</taxon>
    </lineage>
</organism>
<keyword evidence="2" id="KW-1185">Reference proteome</keyword>
<comment type="caution">
    <text evidence="1">The sequence shown here is derived from an EMBL/GenBank/DDBJ whole genome shotgun (WGS) entry which is preliminary data.</text>
</comment>
<dbReference type="Proteomes" id="UP001631969">
    <property type="component" value="Unassembled WGS sequence"/>
</dbReference>
<dbReference type="EMBL" id="JBJURJ010000014">
    <property type="protein sequence ID" value="MFM9330637.1"/>
    <property type="molecule type" value="Genomic_DNA"/>
</dbReference>
<gene>
    <name evidence="1" type="ORF">ACI1P1_20305</name>
</gene>
<evidence type="ECO:0000313" key="1">
    <source>
        <dbReference type="EMBL" id="MFM9330637.1"/>
    </source>
</evidence>
<keyword evidence="1" id="KW-0378">Hydrolase</keyword>
<proteinExistence type="predicted"/>
<name>A0ACC7P1U3_9BACL</name>
<accession>A0ACC7P1U3</accession>
<evidence type="ECO:0000313" key="2">
    <source>
        <dbReference type="Proteomes" id="UP001631969"/>
    </source>
</evidence>
<reference evidence="1" key="1">
    <citation type="submission" date="2024-12" db="EMBL/GenBank/DDBJ databases">
        <authorList>
            <person name="Wu N."/>
        </authorList>
    </citation>
    <scope>NUCLEOTIDE SEQUENCE</scope>
    <source>
        <strain evidence="1">P15</strain>
    </source>
</reference>
<sequence length="406" mass="44656">MKKRVLVPFIAFVAAASLVFVPVSGHAGVLDIQKQIDQIAQQEKARQKEKEDAEKKQSVISGQIKQEQKGMDQLQKEIEEQSNQVMALEQQIAQTNLNLADTGKQKAEAEERVASRKSLLESRVRLMYMNGSVSYLDVLLSSTSFSDFIDRFQNLRTIVGKDTEILHANELDKEAITQKEAEIKTQLAQVTDMHSQKSAIYATLQKNLKQKEVTIASLTKEEQKQEHISEEAEAAAEKLVKDKQALYAKLAEEKRKEEAKKKGTAAASKPVYAGGKLQWPLTINGTISSEFGYRVDPIKKVNKLHKGMDIAAPKGTPVLSADEGTVILASWVSGYGNAVVVDHNNGLVTWYGHMSAISVSEGDSVKRGGKVGEVGSTGDSTGNHLHFEVRKDNGDTPTNPRPYLGL</sequence>